<dbReference type="AlphaFoldDB" id="A0A485KXE1"/>
<evidence type="ECO:0000256" key="1">
    <source>
        <dbReference type="SAM" id="MobiDB-lite"/>
    </source>
</evidence>
<feature type="region of interest" description="Disordered" evidence="1">
    <location>
        <begin position="1"/>
        <end position="62"/>
    </location>
</feature>
<feature type="compositionally biased region" description="Polar residues" evidence="1">
    <location>
        <begin position="777"/>
        <end position="788"/>
    </location>
</feature>
<keyword evidence="4" id="KW-1185">Reference proteome</keyword>
<name>A0A485KXE1_9STRA</name>
<accession>A0A485KXE1</accession>
<dbReference type="OrthoDB" id="69638at2759"/>
<dbReference type="Gene3D" id="2.30.30.140">
    <property type="match status" value="1"/>
</dbReference>
<feature type="region of interest" description="Disordered" evidence="1">
    <location>
        <begin position="777"/>
        <end position="811"/>
    </location>
</feature>
<reference evidence="3 4" key="1">
    <citation type="submission" date="2019-03" db="EMBL/GenBank/DDBJ databases">
        <authorList>
            <person name="Gaulin E."/>
            <person name="Dumas B."/>
        </authorList>
    </citation>
    <scope>NUCLEOTIDE SEQUENCE [LARGE SCALE GENOMIC DNA]</scope>
    <source>
        <strain evidence="3">CBS 568.67</strain>
    </source>
</reference>
<protein>
    <submittedName>
        <fullName evidence="3">Aste57867_12373 protein</fullName>
    </submittedName>
</protein>
<evidence type="ECO:0000313" key="4">
    <source>
        <dbReference type="Proteomes" id="UP000332933"/>
    </source>
</evidence>
<dbReference type="Proteomes" id="UP000332933">
    <property type="component" value="Unassembled WGS sequence"/>
</dbReference>
<organism evidence="3 4">
    <name type="scientific">Aphanomyces stellatus</name>
    <dbReference type="NCBI Taxonomy" id="120398"/>
    <lineage>
        <taxon>Eukaryota</taxon>
        <taxon>Sar</taxon>
        <taxon>Stramenopiles</taxon>
        <taxon>Oomycota</taxon>
        <taxon>Saprolegniomycetes</taxon>
        <taxon>Saprolegniales</taxon>
        <taxon>Verrucalvaceae</taxon>
        <taxon>Aphanomyces</taxon>
    </lineage>
</organism>
<evidence type="ECO:0000313" key="2">
    <source>
        <dbReference type="EMBL" id="KAF0696905.1"/>
    </source>
</evidence>
<dbReference type="EMBL" id="VJMH01005357">
    <property type="protein sequence ID" value="KAF0696905.1"/>
    <property type="molecule type" value="Genomic_DNA"/>
</dbReference>
<evidence type="ECO:0000313" key="3">
    <source>
        <dbReference type="EMBL" id="VFT89225.1"/>
    </source>
</evidence>
<proteinExistence type="predicted"/>
<sequence length="852" mass="93675">MEQPAPANMAAEPTAKDKSSTLFPALQRENSKSKQAAVRGSGRRLLGTKKEDKSQRSLPTQSRFVLSSWSRAHDSSTNDPDASGRSLQGLAAFPRASWQVGDYVRAKCHNSNELFAGHIQFVHDDVFTILFDDLTVDRNVPSANIHSMIDADATALGITFVPMEDHKDDESEASVLPESRVSVNDLDNEIMERIKKALPSLANLQPTTDTTTTSSSSLVVQRLATVLYDDLTTDETHATPVVPSITLTQVAVFANFAAQNEDTRTKTHQQLQRMQATMVQMIKAAMPAVRKTSGRLGFLSGNAAQQTVGAPQLPPPTHPMEAPATLAAGHNVLVHQPRGCFFGMIQVVDVSGSTLTVVEVATNKTHVGIPVASLQWVAPIDELRHQFQELSKQHDVLYPGSKVLNHQQDLLVPATVRRRRTATCFDIKIDNSLIALTQIHLDQLIAVPRQPKSRVRLSKQSSIESGGLHYHVHERVIVHDLEDGSSNHGYVLGMNSNKTVVVEFDNGQVDSSVPHVFLRKADSSSRDASAYLEALNIDQAFGVGDCEYNVDDWVMANHPLSNLLERGRIAQLHGNDHCDVQFSDSVISKHVSLRKIQQTTVPKVVKPSIFALHDYVMAFNPRFKRYCTGQVTAVVGHTYRVVFDCGETYDAIPHDFVTTITDTSVLSPKKRITSVWKSCNGIDEEDSNLCHGNPTMHKMVCQPQAAKRLTFEAGEAVMAQFAGSAKYFMAVVLQSVPQANAVDVSFASSESGLGIASERVFSIDKRHQAPILFHVTSQVRTSNTTNTQPPKPSPPRQQGGGHGPRELKKQPSMLTRMRTMLSRLPHPNYCQLRNIDGALIGIAGMFGQWHTF</sequence>
<dbReference type="EMBL" id="CAADRA010005378">
    <property type="protein sequence ID" value="VFT89225.1"/>
    <property type="molecule type" value="Genomic_DNA"/>
</dbReference>
<reference evidence="2" key="2">
    <citation type="submission" date="2019-06" db="EMBL/GenBank/DDBJ databases">
        <title>Genomics analysis of Aphanomyces spp. identifies a new class of oomycete effector associated with host adaptation.</title>
        <authorList>
            <person name="Gaulin E."/>
        </authorList>
    </citation>
    <scope>NUCLEOTIDE SEQUENCE</scope>
    <source>
        <strain evidence="2">CBS 578.67</strain>
    </source>
</reference>
<gene>
    <name evidence="3" type="primary">Aste57867_12373</name>
    <name evidence="2" type="ORF">As57867_012327</name>
    <name evidence="3" type="ORF">ASTE57867_12373</name>
</gene>